<evidence type="ECO:0000313" key="2">
    <source>
        <dbReference type="Proteomes" id="UP000574717"/>
    </source>
</evidence>
<dbReference type="Proteomes" id="UP000574717">
    <property type="component" value="Unassembled WGS sequence"/>
</dbReference>
<dbReference type="Gene3D" id="3.40.1380.20">
    <property type="entry name" value="Pyruvate kinase, C-terminal domain"/>
    <property type="match status" value="1"/>
</dbReference>
<name>A0A6V8NJ46_9ACTN</name>
<evidence type="ECO:0000313" key="1">
    <source>
        <dbReference type="EMBL" id="GFP20225.1"/>
    </source>
</evidence>
<gene>
    <name evidence="1" type="ORF">HKBW3S03_01726</name>
</gene>
<dbReference type="EMBL" id="BLRU01000309">
    <property type="protein sequence ID" value="GFP20225.1"/>
    <property type="molecule type" value="Genomic_DNA"/>
</dbReference>
<dbReference type="AlphaFoldDB" id="A0A6V8NJ46"/>
<dbReference type="SUPFAM" id="SSF52935">
    <property type="entry name" value="PK C-terminal domain-like"/>
    <property type="match status" value="1"/>
</dbReference>
<protein>
    <submittedName>
        <fullName evidence="1">Uncharacterized protein</fullName>
    </submittedName>
</protein>
<dbReference type="InterPro" id="IPR036918">
    <property type="entry name" value="Pyrv_Knase_C_sf"/>
</dbReference>
<proteinExistence type="predicted"/>
<reference evidence="1 2" key="1">
    <citation type="journal article" date="2020" name="Front. Microbiol.">
        <title>Single-cell genomics of novel Actinobacteria with the Wood-Ljungdahl pathway discovered in a serpentinizing system.</title>
        <authorList>
            <person name="Merino N."/>
            <person name="Kawai M."/>
            <person name="Boyd E.S."/>
            <person name="Colman D.R."/>
            <person name="McGlynn S.E."/>
            <person name="Nealson K.H."/>
            <person name="Kurokawa K."/>
            <person name="Hongoh Y."/>
        </authorList>
    </citation>
    <scope>NUCLEOTIDE SEQUENCE [LARGE SCALE GENOMIC DNA]</scope>
    <source>
        <strain evidence="1 2">S03</strain>
    </source>
</reference>
<organism evidence="1 2">
    <name type="scientific">Candidatus Hakubella thermalkaliphila</name>
    <dbReference type="NCBI Taxonomy" id="2754717"/>
    <lineage>
        <taxon>Bacteria</taxon>
        <taxon>Bacillati</taxon>
        <taxon>Actinomycetota</taxon>
        <taxon>Actinomycetota incertae sedis</taxon>
        <taxon>Candidatus Hakubellales</taxon>
        <taxon>Candidatus Hakubellaceae</taxon>
        <taxon>Candidatus Hakubella</taxon>
    </lineage>
</organism>
<sequence length="106" mass="11121">IKSNGAKIYTGTILTHSLETALSAKFGGLYPTLIIAQSLRRFGEGPKVCCEIVMMAADAGLIPEGEEILAVAGTGRGADTVMVIKSAASKRFLDLQALELLATPRT</sequence>
<feature type="non-terminal residue" evidence="1">
    <location>
        <position position="1"/>
    </location>
</feature>
<comment type="caution">
    <text evidence="1">The sequence shown here is derived from an EMBL/GenBank/DDBJ whole genome shotgun (WGS) entry which is preliminary data.</text>
</comment>
<accession>A0A6V8NJ46</accession>